<sequence length="528" mass="60186">MRIISRECDGTDGGWFELWGRERCKYSNIWLDDKCQILVADMGGVYGWKFSMFLIEYTTGSDWCNLDTGKTTITDGRGVPHNVYISATRDGSIWLRAGMDHESADWTYQSETRYKIKVTILGNDVTSMLQSLDYLDYCVLSDIDLVVNTDGGWHPSYIVLYDPVRKQNNVAAFKKKEGACNVQTNVTLGGNKQWFYCNGAQHNVCGLRHLPEKGHSTATVFINNLQLDPWGPDHWYCEGKEMDNFYTFKGSYYHAYVKLASCPIPADSRMFGHSATLRAHIDDKLMNTVIIPDPTQTALRDGVIRSWQVFAKEVSIEHTVYLQVWRPTLNHEDAFSLVAQTLYKPKELRFQEVRLPRKEYIDVRSGDVLGLYFPKHNPLAWSSVPCAYETQQYKFLINPRRVSVGQTLYFNTVSSGVNACRHYSFAASFANKTHAKVLEDWICPTARPPTGARRRSETARDVNLNDNNIINDNKNNKQAKGNPTTKKEDRNLLTEGTIPLHLILIIIACLFVLLMGVGFVSYYRAMHS</sequence>
<comment type="caution">
    <text evidence="3">The sequence shown here is derived from an EMBL/GenBank/DDBJ whole genome shotgun (WGS) entry which is preliminary data.</text>
</comment>
<dbReference type="Proteomes" id="UP001208570">
    <property type="component" value="Unassembled WGS sequence"/>
</dbReference>
<gene>
    <name evidence="3" type="ORF">LSH36_489g02017</name>
</gene>
<protein>
    <submittedName>
        <fullName evidence="3">Uncharacterized protein</fullName>
    </submittedName>
</protein>
<evidence type="ECO:0000313" key="3">
    <source>
        <dbReference type="EMBL" id="KAK2148614.1"/>
    </source>
</evidence>
<keyword evidence="4" id="KW-1185">Reference proteome</keyword>
<reference evidence="3" key="1">
    <citation type="journal article" date="2023" name="Mol. Biol. Evol.">
        <title>Third-Generation Sequencing Reveals the Adaptive Role of the Epigenome in Three Deep-Sea Polychaetes.</title>
        <authorList>
            <person name="Perez M."/>
            <person name="Aroh O."/>
            <person name="Sun Y."/>
            <person name="Lan Y."/>
            <person name="Juniper S.K."/>
            <person name="Young C.R."/>
            <person name="Angers B."/>
            <person name="Qian P.Y."/>
        </authorList>
    </citation>
    <scope>NUCLEOTIDE SEQUENCE</scope>
    <source>
        <strain evidence="3">P08H-3</strain>
    </source>
</reference>
<keyword evidence="2" id="KW-0812">Transmembrane</keyword>
<evidence type="ECO:0000256" key="1">
    <source>
        <dbReference type="SAM" id="MobiDB-lite"/>
    </source>
</evidence>
<keyword evidence="2" id="KW-1133">Transmembrane helix</keyword>
<evidence type="ECO:0000313" key="4">
    <source>
        <dbReference type="Proteomes" id="UP001208570"/>
    </source>
</evidence>
<accession>A0AAD9MZD5</accession>
<feature type="region of interest" description="Disordered" evidence="1">
    <location>
        <begin position="449"/>
        <end position="488"/>
    </location>
</feature>
<evidence type="ECO:0000256" key="2">
    <source>
        <dbReference type="SAM" id="Phobius"/>
    </source>
</evidence>
<feature type="transmembrane region" description="Helical" evidence="2">
    <location>
        <begin position="500"/>
        <end position="523"/>
    </location>
</feature>
<organism evidence="3 4">
    <name type="scientific">Paralvinella palmiformis</name>
    <dbReference type="NCBI Taxonomy" id="53620"/>
    <lineage>
        <taxon>Eukaryota</taxon>
        <taxon>Metazoa</taxon>
        <taxon>Spiralia</taxon>
        <taxon>Lophotrochozoa</taxon>
        <taxon>Annelida</taxon>
        <taxon>Polychaeta</taxon>
        <taxon>Sedentaria</taxon>
        <taxon>Canalipalpata</taxon>
        <taxon>Terebellida</taxon>
        <taxon>Terebelliformia</taxon>
        <taxon>Alvinellidae</taxon>
        <taxon>Paralvinella</taxon>
    </lineage>
</organism>
<dbReference type="EMBL" id="JAODUP010000489">
    <property type="protein sequence ID" value="KAK2148614.1"/>
    <property type="molecule type" value="Genomic_DNA"/>
</dbReference>
<proteinExistence type="predicted"/>
<keyword evidence="2" id="KW-0472">Membrane</keyword>
<dbReference type="AlphaFoldDB" id="A0AAD9MZD5"/>
<name>A0AAD9MZD5_9ANNE</name>